<gene>
    <name evidence="6" type="ORF">C7I84_25900</name>
</gene>
<dbReference type="OrthoDB" id="7210610at2"/>
<keyword evidence="2 5" id="KW-0812">Transmembrane</keyword>
<name>A0A2P7RS91_9HYPH</name>
<feature type="transmembrane region" description="Helical" evidence="5">
    <location>
        <begin position="43"/>
        <end position="63"/>
    </location>
</feature>
<keyword evidence="7" id="KW-1185">Reference proteome</keyword>
<evidence type="ECO:0000256" key="4">
    <source>
        <dbReference type="ARBA" id="ARBA00023136"/>
    </source>
</evidence>
<dbReference type="AlphaFoldDB" id="A0A2P7RS91"/>
<evidence type="ECO:0000256" key="3">
    <source>
        <dbReference type="ARBA" id="ARBA00022989"/>
    </source>
</evidence>
<proteinExistence type="predicted"/>
<evidence type="ECO:0000256" key="1">
    <source>
        <dbReference type="ARBA" id="ARBA00004127"/>
    </source>
</evidence>
<evidence type="ECO:0000256" key="2">
    <source>
        <dbReference type="ARBA" id="ARBA00022692"/>
    </source>
</evidence>
<dbReference type="PANTHER" id="PTHR12714:SF9">
    <property type="entry name" value="PROTEIN-S-ISOPRENYLCYSTEINE O-METHYLTRANSFERASE"/>
    <property type="match status" value="1"/>
</dbReference>
<sequence length="200" mass="21957">MSLSGFQHARRVVIALLLAFSFCMLLFVGAVGSPERRNDIEMVGVALIVIGIVGRLWCTLYIGDRKAAELVVHGPYSVSRNPLYFFSSIAAAGVGAQTGSITLSFLFFVASTMIFRIVILREERYLQDAFGAAYSAYTADVPRFWPWPARYRDVPALSVSTGCIYGTFRDGLIFFVAMPAFGLAEYLQATGAIPVLARLF</sequence>
<comment type="caution">
    <text evidence="6">The sequence shown here is derived from an EMBL/GenBank/DDBJ whole genome shotgun (WGS) entry which is preliminary data.</text>
</comment>
<dbReference type="GO" id="GO:0008168">
    <property type="term" value="F:methyltransferase activity"/>
    <property type="evidence" value="ECO:0007669"/>
    <property type="project" value="UniProtKB-KW"/>
</dbReference>
<feature type="transmembrane region" description="Helical" evidence="5">
    <location>
        <begin position="83"/>
        <end position="115"/>
    </location>
</feature>
<reference evidence="6 7" key="1">
    <citation type="submission" date="2018-03" db="EMBL/GenBank/DDBJ databases">
        <title>The draft genome of Mesorhizobium sp. 6GN-30.</title>
        <authorList>
            <person name="Liu L."/>
            <person name="Li L."/>
            <person name="Wang T."/>
            <person name="Zhang X."/>
            <person name="Liang L."/>
        </authorList>
    </citation>
    <scope>NUCLEOTIDE SEQUENCE [LARGE SCALE GENOMIC DNA]</scope>
    <source>
        <strain evidence="6 7">6GN30</strain>
    </source>
</reference>
<keyword evidence="6" id="KW-0808">Transferase</keyword>
<dbReference type="RefSeq" id="WP_106775113.1">
    <property type="nucleotide sequence ID" value="NZ_PXYK01000035.1"/>
</dbReference>
<evidence type="ECO:0000256" key="5">
    <source>
        <dbReference type="SAM" id="Phobius"/>
    </source>
</evidence>
<organism evidence="6 7">
    <name type="scientific">Kumtagia ephedrae</name>
    <dbReference type="NCBI Taxonomy" id="2116701"/>
    <lineage>
        <taxon>Bacteria</taxon>
        <taxon>Pseudomonadati</taxon>
        <taxon>Pseudomonadota</taxon>
        <taxon>Alphaproteobacteria</taxon>
        <taxon>Hyphomicrobiales</taxon>
        <taxon>Phyllobacteriaceae</taxon>
        <taxon>Kumtagia</taxon>
    </lineage>
</organism>
<dbReference type="GO" id="GO:0012505">
    <property type="term" value="C:endomembrane system"/>
    <property type="evidence" value="ECO:0007669"/>
    <property type="project" value="UniProtKB-SubCell"/>
</dbReference>
<dbReference type="Pfam" id="PF04191">
    <property type="entry name" value="PEMT"/>
    <property type="match status" value="1"/>
</dbReference>
<keyword evidence="4 5" id="KW-0472">Membrane</keyword>
<dbReference type="PANTHER" id="PTHR12714">
    <property type="entry name" value="PROTEIN-S ISOPRENYLCYSTEINE O-METHYLTRANSFERASE"/>
    <property type="match status" value="1"/>
</dbReference>
<comment type="subcellular location">
    <subcellularLocation>
        <location evidence="1">Endomembrane system</location>
        <topology evidence="1">Multi-pass membrane protein</topology>
    </subcellularLocation>
</comment>
<dbReference type="GO" id="GO:0032259">
    <property type="term" value="P:methylation"/>
    <property type="evidence" value="ECO:0007669"/>
    <property type="project" value="UniProtKB-KW"/>
</dbReference>
<evidence type="ECO:0000313" key="7">
    <source>
        <dbReference type="Proteomes" id="UP000241229"/>
    </source>
</evidence>
<keyword evidence="6" id="KW-0489">Methyltransferase</keyword>
<dbReference type="Proteomes" id="UP000241229">
    <property type="component" value="Unassembled WGS sequence"/>
</dbReference>
<accession>A0A2P7RS91</accession>
<protein>
    <submittedName>
        <fullName evidence="6">Isoprenylcysteine carboxylmethyltransferase family protein</fullName>
    </submittedName>
</protein>
<feature type="transmembrane region" description="Helical" evidence="5">
    <location>
        <begin position="12"/>
        <end position="31"/>
    </location>
</feature>
<dbReference type="InterPro" id="IPR007318">
    <property type="entry name" value="Phopholipid_MeTrfase"/>
</dbReference>
<keyword evidence="3 5" id="KW-1133">Transmembrane helix</keyword>
<dbReference type="Gene3D" id="1.20.120.1630">
    <property type="match status" value="1"/>
</dbReference>
<evidence type="ECO:0000313" key="6">
    <source>
        <dbReference type="EMBL" id="PSJ53087.1"/>
    </source>
</evidence>
<dbReference type="EMBL" id="PXYK01000035">
    <property type="protein sequence ID" value="PSJ53087.1"/>
    <property type="molecule type" value="Genomic_DNA"/>
</dbReference>